<dbReference type="OrthoDB" id="3546741at2759"/>
<evidence type="ECO:0000313" key="2">
    <source>
        <dbReference type="EMBL" id="KAJ8067111.1"/>
    </source>
</evidence>
<protein>
    <submittedName>
        <fullName evidence="2">Uncharacterized protein</fullName>
    </submittedName>
</protein>
<dbReference type="Proteomes" id="UP001152300">
    <property type="component" value="Unassembled WGS sequence"/>
</dbReference>
<dbReference type="EMBL" id="JAPEIS010000004">
    <property type="protein sequence ID" value="KAJ8067111.1"/>
    <property type="molecule type" value="Genomic_DNA"/>
</dbReference>
<accession>A0A9X0DKN7</accession>
<proteinExistence type="predicted"/>
<organism evidence="2 3">
    <name type="scientific">Sclerotinia nivalis</name>
    <dbReference type="NCBI Taxonomy" id="352851"/>
    <lineage>
        <taxon>Eukaryota</taxon>
        <taxon>Fungi</taxon>
        <taxon>Dikarya</taxon>
        <taxon>Ascomycota</taxon>
        <taxon>Pezizomycotina</taxon>
        <taxon>Leotiomycetes</taxon>
        <taxon>Helotiales</taxon>
        <taxon>Sclerotiniaceae</taxon>
        <taxon>Sclerotinia</taxon>
    </lineage>
</organism>
<feature type="signal peptide" evidence="1">
    <location>
        <begin position="1"/>
        <end position="20"/>
    </location>
</feature>
<dbReference type="AlphaFoldDB" id="A0A9X0DKN7"/>
<evidence type="ECO:0000313" key="3">
    <source>
        <dbReference type="Proteomes" id="UP001152300"/>
    </source>
</evidence>
<keyword evidence="3" id="KW-1185">Reference proteome</keyword>
<feature type="chain" id="PRO_5040992035" evidence="1">
    <location>
        <begin position="21"/>
        <end position="195"/>
    </location>
</feature>
<gene>
    <name evidence="2" type="ORF">OCU04_004486</name>
</gene>
<comment type="caution">
    <text evidence="2">The sequence shown here is derived from an EMBL/GenBank/DDBJ whole genome shotgun (WGS) entry which is preliminary data.</text>
</comment>
<keyword evidence="1" id="KW-0732">Signal</keyword>
<sequence length="195" mass="21523">MRFDTLVIPLILLLTTVASADQLFDVINEWGEAAINLNNLLNDATDDSRFLNEDLIKFFKTTTLQNTIFVDGINVEVAQREALTDLVSNNGHDIFPLQASLAVIQQLTEIVNTTLFSINDISNDDPNFQDDILENRIAPVNLIRCNQLMPAIGAFWNQTANILGEDQIQDLPGPNVCESFDASAGIYPIGGPVFD</sequence>
<name>A0A9X0DKN7_9HELO</name>
<reference evidence="2" key="1">
    <citation type="submission" date="2022-11" db="EMBL/GenBank/DDBJ databases">
        <title>Genome Resource of Sclerotinia nivalis Strain SnTB1, a Plant Pathogen Isolated from American Ginseng.</title>
        <authorList>
            <person name="Fan S."/>
        </authorList>
    </citation>
    <scope>NUCLEOTIDE SEQUENCE</scope>
    <source>
        <strain evidence="2">SnTB1</strain>
    </source>
</reference>
<evidence type="ECO:0000256" key="1">
    <source>
        <dbReference type="SAM" id="SignalP"/>
    </source>
</evidence>